<keyword evidence="6 11" id="KW-0798">TonB box</keyword>
<comment type="similarity">
    <text evidence="10 11">Belongs to the TonB-dependent receptor family.</text>
</comment>
<dbReference type="GO" id="GO:0044718">
    <property type="term" value="P:siderophore transmembrane transport"/>
    <property type="evidence" value="ECO:0007669"/>
    <property type="project" value="TreeGrafter"/>
</dbReference>
<dbReference type="InterPro" id="IPR036942">
    <property type="entry name" value="Beta-barrel_TonB_sf"/>
</dbReference>
<dbReference type="Proteomes" id="UP000076586">
    <property type="component" value="Unassembled WGS sequence"/>
</dbReference>
<evidence type="ECO:0000256" key="9">
    <source>
        <dbReference type="ARBA" id="ARBA00023237"/>
    </source>
</evidence>
<dbReference type="InterPro" id="IPR039426">
    <property type="entry name" value="TonB-dep_rcpt-like"/>
</dbReference>
<comment type="subcellular location">
    <subcellularLocation>
        <location evidence="1 10">Cell outer membrane</location>
        <topology evidence="1 10">Multi-pass membrane protein</topology>
    </subcellularLocation>
</comment>
<dbReference type="EMBL" id="BDCR01000004">
    <property type="protein sequence ID" value="GAT63559.1"/>
    <property type="molecule type" value="Genomic_DNA"/>
</dbReference>
<name>A0A171ADG5_9BACT</name>
<comment type="caution">
    <text evidence="15">The sequence shown here is derived from an EMBL/GenBank/DDBJ whole genome shotgun (WGS) entry which is preliminary data.</text>
</comment>
<dbReference type="CDD" id="cd01347">
    <property type="entry name" value="ligand_gated_channel"/>
    <property type="match status" value="1"/>
</dbReference>
<dbReference type="PROSITE" id="PS52016">
    <property type="entry name" value="TONB_DEPENDENT_REC_3"/>
    <property type="match status" value="1"/>
</dbReference>
<keyword evidence="16" id="KW-1185">Reference proteome</keyword>
<evidence type="ECO:0000256" key="12">
    <source>
        <dbReference type="SAM" id="SignalP"/>
    </source>
</evidence>
<keyword evidence="7 10" id="KW-0472">Membrane</keyword>
<dbReference type="GO" id="GO:0009279">
    <property type="term" value="C:cell outer membrane"/>
    <property type="evidence" value="ECO:0007669"/>
    <property type="project" value="UniProtKB-SubCell"/>
</dbReference>
<keyword evidence="9 10" id="KW-0998">Cell outer membrane</keyword>
<gene>
    <name evidence="15" type="ORF">PJIAN_498</name>
</gene>
<evidence type="ECO:0000256" key="6">
    <source>
        <dbReference type="ARBA" id="ARBA00023077"/>
    </source>
</evidence>
<keyword evidence="5 12" id="KW-0732">Signal</keyword>
<dbReference type="PANTHER" id="PTHR30069">
    <property type="entry name" value="TONB-DEPENDENT OUTER MEMBRANE RECEPTOR"/>
    <property type="match status" value="1"/>
</dbReference>
<dbReference type="OrthoDB" id="1109239at2"/>
<dbReference type="SUPFAM" id="SSF56935">
    <property type="entry name" value="Porins"/>
    <property type="match status" value="1"/>
</dbReference>
<keyword evidence="2 10" id="KW-0813">Transport</keyword>
<evidence type="ECO:0000259" key="14">
    <source>
        <dbReference type="Pfam" id="PF07715"/>
    </source>
</evidence>
<evidence type="ECO:0000313" key="16">
    <source>
        <dbReference type="Proteomes" id="UP000076586"/>
    </source>
</evidence>
<dbReference type="Pfam" id="PF07715">
    <property type="entry name" value="Plug"/>
    <property type="match status" value="1"/>
</dbReference>
<evidence type="ECO:0000256" key="3">
    <source>
        <dbReference type="ARBA" id="ARBA00022452"/>
    </source>
</evidence>
<accession>A0A171ADG5</accession>
<evidence type="ECO:0000256" key="8">
    <source>
        <dbReference type="ARBA" id="ARBA00023170"/>
    </source>
</evidence>
<evidence type="ECO:0000256" key="5">
    <source>
        <dbReference type="ARBA" id="ARBA00022729"/>
    </source>
</evidence>
<evidence type="ECO:0000256" key="4">
    <source>
        <dbReference type="ARBA" id="ARBA00022692"/>
    </source>
</evidence>
<feature type="domain" description="TonB-dependent receptor-like beta-barrel" evidence="13">
    <location>
        <begin position="233"/>
        <end position="597"/>
    </location>
</feature>
<feature type="domain" description="TonB-dependent receptor plug" evidence="14">
    <location>
        <begin position="47"/>
        <end position="163"/>
    </location>
</feature>
<keyword evidence="4 10" id="KW-0812">Transmembrane</keyword>
<protein>
    <submittedName>
        <fullName evidence="15">Iron complex outermembrane recepter protein</fullName>
    </submittedName>
</protein>
<keyword evidence="8" id="KW-0675">Receptor</keyword>
<organism evidence="15 16">
    <name type="scientific">Paludibacter jiangxiensis</name>
    <dbReference type="NCBI Taxonomy" id="681398"/>
    <lineage>
        <taxon>Bacteria</taxon>
        <taxon>Pseudomonadati</taxon>
        <taxon>Bacteroidota</taxon>
        <taxon>Bacteroidia</taxon>
        <taxon>Bacteroidales</taxon>
        <taxon>Paludibacteraceae</taxon>
        <taxon>Paludibacter</taxon>
    </lineage>
</organism>
<evidence type="ECO:0000313" key="15">
    <source>
        <dbReference type="EMBL" id="GAT63559.1"/>
    </source>
</evidence>
<dbReference type="AlphaFoldDB" id="A0A171ADG5"/>
<dbReference type="Gene3D" id="2.40.170.20">
    <property type="entry name" value="TonB-dependent receptor, beta-barrel domain"/>
    <property type="match status" value="1"/>
</dbReference>
<dbReference type="GO" id="GO:0015344">
    <property type="term" value="F:siderophore uptake transmembrane transporter activity"/>
    <property type="evidence" value="ECO:0007669"/>
    <property type="project" value="TreeGrafter"/>
</dbReference>
<dbReference type="InterPro" id="IPR012910">
    <property type="entry name" value="Plug_dom"/>
</dbReference>
<feature type="signal peptide" evidence="12">
    <location>
        <begin position="1"/>
        <end position="21"/>
    </location>
</feature>
<reference evidence="16" key="2">
    <citation type="journal article" date="2017" name="Genome Announc.">
        <title>Draft genome sequence of Paludibacter jiangxiensis NM7(T), a propionate-producing fermentative bacterium.</title>
        <authorList>
            <person name="Qiu Y.-L."/>
            <person name="Tourlousse D.M."/>
            <person name="Matsuura N."/>
            <person name="Ohashi A."/>
            <person name="Sekiguchi Y."/>
        </authorList>
    </citation>
    <scope>NUCLEOTIDE SEQUENCE [LARGE SCALE GENOMIC DNA]</scope>
    <source>
        <strain evidence="16">NM7</strain>
    </source>
</reference>
<sequence length="623" mass="69006">MRNLLASILICSSFVSVSALEKDTTSVSKHYTIDEVVVTGTKNETDKRYLPMSVSVVNREQISQRYEQSLLPILTEQVPGLFTTSRGIMGYGVSTGAAGGMSLRGIGGSPTTELLVLIDGHPQYMGLMGHPLADAYQSLLADKVEVVRGPASVLYGSNAMGGVINIVTRKTQEDGVKNSIQMGYGSFNTLITEASNVVKKGRFNSVASFSYNRSDGHRANMEFEQLSGFAKMGYDFSNQWKLYADVNITHFNASNPGSVTKPILDNDSHITRGMSSLSLENNYGNTSGAFMFYYNWGNHKINDGYYAGNTPPTYLFHSTDRLFGINWYQSASFFTGNRITVGVDYQNVGGKAWNQFTTSSTNIADKVEEEVAGYADVRQTLGSLITLDAGLRVDHFSVTGTELVPQAGVSLHLPQTAELKALVSKGFRNPTMRELYMFPPQNPNLLPEKMMNYEVSWSQRLLSNALSYGINLFYINGDNMIQTVFQNGRPININTGKVENRGIELNGSYRINASWMLSANYSWLHMKYPVVAAPEHKLFAGVDFTRGKWMVSTGVQYINGLYTSVSPVSQENFVLWNLRGSYQLSRQFSLFVRGENLLAQHYEINAGFTMPKATTMGGFNLKF</sequence>
<evidence type="ECO:0000256" key="11">
    <source>
        <dbReference type="RuleBase" id="RU003357"/>
    </source>
</evidence>
<proteinExistence type="inferred from homology"/>
<dbReference type="InterPro" id="IPR037066">
    <property type="entry name" value="Plug_dom_sf"/>
</dbReference>
<feature type="chain" id="PRO_5007905226" evidence="12">
    <location>
        <begin position="22"/>
        <end position="623"/>
    </location>
</feature>
<keyword evidence="3 10" id="KW-1134">Transmembrane beta strand</keyword>
<dbReference type="InterPro" id="IPR000531">
    <property type="entry name" value="Beta-barrel_TonB"/>
</dbReference>
<evidence type="ECO:0000256" key="2">
    <source>
        <dbReference type="ARBA" id="ARBA00022448"/>
    </source>
</evidence>
<dbReference type="Pfam" id="PF00593">
    <property type="entry name" value="TonB_dep_Rec_b-barrel"/>
    <property type="match status" value="1"/>
</dbReference>
<evidence type="ECO:0000256" key="1">
    <source>
        <dbReference type="ARBA" id="ARBA00004571"/>
    </source>
</evidence>
<evidence type="ECO:0000256" key="10">
    <source>
        <dbReference type="PROSITE-ProRule" id="PRU01360"/>
    </source>
</evidence>
<dbReference type="PANTHER" id="PTHR30069:SF29">
    <property type="entry name" value="HEMOGLOBIN AND HEMOGLOBIN-HAPTOGLOBIN-BINDING PROTEIN 1-RELATED"/>
    <property type="match status" value="1"/>
</dbReference>
<dbReference type="RefSeq" id="WP_068704899.1">
    <property type="nucleotide sequence ID" value="NZ_BDCR01000004.1"/>
</dbReference>
<dbReference type="Gene3D" id="2.170.130.10">
    <property type="entry name" value="TonB-dependent receptor, plug domain"/>
    <property type="match status" value="1"/>
</dbReference>
<reference evidence="16" key="1">
    <citation type="submission" date="2016-04" db="EMBL/GenBank/DDBJ databases">
        <title>Draft genome sequence of Paludibacter jiangxiensis strain NM7.</title>
        <authorList>
            <person name="Qiu Y."/>
            <person name="Matsuura N."/>
            <person name="Ohashi A."/>
            <person name="Tourlousse M.D."/>
            <person name="Sekiguchi Y."/>
        </authorList>
    </citation>
    <scope>NUCLEOTIDE SEQUENCE [LARGE SCALE GENOMIC DNA]</scope>
    <source>
        <strain evidence="16">NM7</strain>
    </source>
</reference>
<evidence type="ECO:0000256" key="7">
    <source>
        <dbReference type="ARBA" id="ARBA00023136"/>
    </source>
</evidence>
<dbReference type="STRING" id="681398.PJIAN_498"/>
<evidence type="ECO:0000259" key="13">
    <source>
        <dbReference type="Pfam" id="PF00593"/>
    </source>
</evidence>